<proteinExistence type="predicted"/>
<dbReference type="Pfam" id="PF00583">
    <property type="entry name" value="Acetyltransf_1"/>
    <property type="match status" value="1"/>
</dbReference>
<organism evidence="5 6">
    <name type="scientific">Amycolatopsis cynarae</name>
    <dbReference type="NCBI Taxonomy" id="2995223"/>
    <lineage>
        <taxon>Bacteria</taxon>
        <taxon>Bacillati</taxon>
        <taxon>Actinomycetota</taxon>
        <taxon>Actinomycetes</taxon>
        <taxon>Pseudonocardiales</taxon>
        <taxon>Pseudonocardiaceae</taxon>
        <taxon>Amycolatopsis</taxon>
    </lineage>
</organism>
<evidence type="ECO:0000256" key="2">
    <source>
        <dbReference type="ARBA" id="ARBA00023315"/>
    </source>
</evidence>
<dbReference type="PANTHER" id="PTHR43877">
    <property type="entry name" value="AMINOALKYLPHOSPHONATE N-ACETYLTRANSFERASE-RELATED-RELATED"/>
    <property type="match status" value="1"/>
</dbReference>
<dbReference type="SUPFAM" id="SSF55729">
    <property type="entry name" value="Acyl-CoA N-acyltransferases (Nat)"/>
    <property type="match status" value="1"/>
</dbReference>
<name>A0ABY7ATV7_9PSEU</name>
<dbReference type="InterPro" id="IPR016181">
    <property type="entry name" value="Acyl_CoA_acyltransferase"/>
</dbReference>
<evidence type="ECO:0000313" key="5">
    <source>
        <dbReference type="EMBL" id="WAL63394.1"/>
    </source>
</evidence>
<sequence length="310" mass="33169">MTIAAGLLAAQQARFAAADPVLPAPAGVPEGETLVAATARGGRVAAVLQTHHHDPGALDLLWSAERVWQLFPFPGETGTEGMDALLRAWRHRMDAESPGADSACTVTWPSRDAPAVRAFLAHGMVPISVLALRKAPPPPPPPSSPPSGLTLRQAGPEDFEEVLALVALTFDYTALVTHRARPGASGLVTPQLKRNLAAGAPIWLAECDGVAVAIADCGWIESTPGSWAAELLPPGRWGYVNTVATRPEFRGRGVGQALMAAVHHHFHQRGATGTYLYYNPTNPLSSVFWPRQGYRPLWTYWEVQPASALR</sequence>
<keyword evidence="2 5" id="KW-0012">Acyltransferase</keyword>
<dbReference type="EC" id="2.3.1.-" evidence="5"/>
<feature type="region of interest" description="Disordered" evidence="3">
    <location>
        <begin position="132"/>
        <end position="153"/>
    </location>
</feature>
<dbReference type="Proteomes" id="UP001163203">
    <property type="component" value="Chromosome"/>
</dbReference>
<reference evidence="5" key="1">
    <citation type="submission" date="2022-11" db="EMBL/GenBank/DDBJ databases">
        <authorList>
            <person name="Mo P."/>
        </authorList>
    </citation>
    <scope>NUCLEOTIDE SEQUENCE</scope>
    <source>
        <strain evidence="5">HUAS 11-8</strain>
    </source>
</reference>
<evidence type="ECO:0000256" key="1">
    <source>
        <dbReference type="ARBA" id="ARBA00022679"/>
    </source>
</evidence>
<dbReference type="Gene3D" id="3.40.630.30">
    <property type="match status" value="1"/>
</dbReference>
<dbReference type="RefSeq" id="WP_268441325.1">
    <property type="nucleotide sequence ID" value="NZ_CP113836.1"/>
</dbReference>
<dbReference type="CDD" id="cd04301">
    <property type="entry name" value="NAT_SF"/>
    <property type="match status" value="1"/>
</dbReference>
<gene>
    <name evidence="5" type="ORF">ORV05_20490</name>
</gene>
<evidence type="ECO:0000259" key="4">
    <source>
        <dbReference type="PROSITE" id="PS51186"/>
    </source>
</evidence>
<keyword evidence="6" id="KW-1185">Reference proteome</keyword>
<feature type="domain" description="N-acetyltransferase" evidence="4">
    <location>
        <begin position="149"/>
        <end position="310"/>
    </location>
</feature>
<feature type="compositionally biased region" description="Pro residues" evidence="3">
    <location>
        <begin position="135"/>
        <end position="145"/>
    </location>
</feature>
<evidence type="ECO:0000313" key="6">
    <source>
        <dbReference type="Proteomes" id="UP001163203"/>
    </source>
</evidence>
<accession>A0ABY7ATV7</accession>
<evidence type="ECO:0000256" key="3">
    <source>
        <dbReference type="SAM" id="MobiDB-lite"/>
    </source>
</evidence>
<dbReference type="EMBL" id="CP113836">
    <property type="protein sequence ID" value="WAL63394.1"/>
    <property type="molecule type" value="Genomic_DNA"/>
</dbReference>
<keyword evidence="1 5" id="KW-0808">Transferase</keyword>
<protein>
    <submittedName>
        <fullName evidence="5">GNAT family N-acetyltransferase</fullName>
        <ecNumber evidence="5">2.3.1.-</ecNumber>
    </submittedName>
</protein>
<dbReference type="InterPro" id="IPR000182">
    <property type="entry name" value="GNAT_dom"/>
</dbReference>
<dbReference type="InterPro" id="IPR050832">
    <property type="entry name" value="Bact_Acetyltransf"/>
</dbReference>
<dbReference type="PROSITE" id="PS51186">
    <property type="entry name" value="GNAT"/>
    <property type="match status" value="1"/>
</dbReference>
<dbReference type="GO" id="GO:0016746">
    <property type="term" value="F:acyltransferase activity"/>
    <property type="evidence" value="ECO:0007669"/>
    <property type="project" value="UniProtKB-KW"/>
</dbReference>